<evidence type="ECO:0000256" key="11">
    <source>
        <dbReference type="PIRNR" id="PIRNR005096"/>
    </source>
</evidence>
<dbReference type="InterPro" id="IPR015443">
    <property type="entry name" value="Aldose_1-epimerase"/>
</dbReference>
<dbReference type="InterPro" id="IPR014718">
    <property type="entry name" value="GH-type_carb-bd"/>
</dbReference>
<dbReference type="EMBL" id="JACJIQ010000006">
    <property type="protein sequence ID" value="MBA9077249.1"/>
    <property type="molecule type" value="Genomic_DNA"/>
</dbReference>
<dbReference type="NCBIfam" id="NF008277">
    <property type="entry name" value="PRK11055.1"/>
    <property type="match status" value="1"/>
</dbReference>
<dbReference type="RefSeq" id="WP_182512836.1">
    <property type="nucleotide sequence ID" value="NZ_JACJIQ010000006.1"/>
</dbReference>
<evidence type="ECO:0000313" key="15">
    <source>
        <dbReference type="EMBL" id="MBA9077249.1"/>
    </source>
</evidence>
<feature type="binding site" evidence="14">
    <location>
        <begin position="85"/>
        <end position="86"/>
    </location>
    <ligand>
        <name>beta-D-galactose</name>
        <dbReference type="ChEBI" id="CHEBI:27667"/>
    </ligand>
</feature>
<comment type="pathway">
    <text evidence="3 11">Carbohydrate metabolism; hexose metabolism.</text>
</comment>
<evidence type="ECO:0000256" key="12">
    <source>
        <dbReference type="PIRSR" id="PIRSR005096-1"/>
    </source>
</evidence>
<comment type="caution">
    <text evidence="15">The sequence shown here is derived from an EMBL/GenBank/DDBJ whole genome shotgun (WGS) entry which is preliminary data.</text>
</comment>
<evidence type="ECO:0000256" key="9">
    <source>
        <dbReference type="ARBA" id="ARBA00023235"/>
    </source>
</evidence>
<reference evidence="15 16" key="1">
    <citation type="submission" date="2020-08" db="EMBL/GenBank/DDBJ databases">
        <title>Genomic Encyclopedia of Type Strains, Phase IV (KMG-IV): sequencing the most valuable type-strain genomes for metagenomic binning, comparative biology and taxonomic classification.</title>
        <authorList>
            <person name="Goeker M."/>
        </authorList>
    </citation>
    <scope>NUCLEOTIDE SEQUENCE [LARGE SCALE GENOMIC DNA]</scope>
    <source>
        <strain evidence="15 16">DSM 29854</strain>
    </source>
</reference>
<feature type="active site" description="Proton acceptor" evidence="12">
    <location>
        <position position="314"/>
    </location>
</feature>
<evidence type="ECO:0000256" key="1">
    <source>
        <dbReference type="ARBA" id="ARBA00001913"/>
    </source>
</evidence>
<dbReference type="Proteomes" id="UP000563094">
    <property type="component" value="Unassembled WGS sequence"/>
</dbReference>
<dbReference type="EC" id="5.1.3.3" evidence="11"/>
<dbReference type="GO" id="GO:0033499">
    <property type="term" value="P:galactose catabolic process via UDP-galactose, Leloir pathway"/>
    <property type="evidence" value="ECO:0007669"/>
    <property type="project" value="TreeGrafter"/>
</dbReference>
<accession>A0A839GKC6</accession>
<dbReference type="UniPathway" id="UPA00242"/>
<feature type="binding site" evidence="13">
    <location>
        <position position="249"/>
    </location>
    <ligand>
        <name>beta-D-galactose</name>
        <dbReference type="ChEBI" id="CHEBI:27667"/>
    </ligand>
</feature>
<evidence type="ECO:0000256" key="3">
    <source>
        <dbReference type="ARBA" id="ARBA00005028"/>
    </source>
</evidence>
<organism evidence="15 16">
    <name type="scientific">Rufibacter quisquiliarum</name>
    <dbReference type="NCBI Taxonomy" id="1549639"/>
    <lineage>
        <taxon>Bacteria</taxon>
        <taxon>Pseudomonadati</taxon>
        <taxon>Bacteroidota</taxon>
        <taxon>Cytophagia</taxon>
        <taxon>Cytophagales</taxon>
        <taxon>Hymenobacteraceae</taxon>
        <taxon>Rufibacter</taxon>
    </lineage>
</organism>
<evidence type="ECO:0000256" key="8">
    <source>
        <dbReference type="ARBA" id="ARBA00022837"/>
    </source>
</evidence>
<gene>
    <name evidence="15" type="ORF">FHS90_001960</name>
</gene>
<protein>
    <recommendedName>
        <fullName evidence="11">Aldose 1-epimerase</fullName>
        <ecNumber evidence="11">5.1.3.3</ecNumber>
    </recommendedName>
</protein>
<evidence type="ECO:0000256" key="5">
    <source>
        <dbReference type="ARBA" id="ARBA00011245"/>
    </source>
</evidence>
<dbReference type="PIRSF" id="PIRSF005096">
    <property type="entry name" value="GALM"/>
    <property type="match status" value="1"/>
</dbReference>
<comment type="cofactor">
    <cofactor evidence="1">
        <name>Ca(2+)</name>
        <dbReference type="ChEBI" id="CHEBI:29108"/>
    </cofactor>
</comment>
<proteinExistence type="inferred from homology"/>
<evidence type="ECO:0000256" key="4">
    <source>
        <dbReference type="ARBA" id="ARBA00006206"/>
    </source>
</evidence>
<comment type="similarity">
    <text evidence="4 11">Belongs to the aldose epimerase family.</text>
</comment>
<dbReference type="InterPro" id="IPR011013">
    <property type="entry name" value="Gal_mutarotase_sf_dom"/>
</dbReference>
<evidence type="ECO:0000256" key="13">
    <source>
        <dbReference type="PIRSR" id="PIRSR005096-2"/>
    </source>
</evidence>
<dbReference type="FunFam" id="2.70.98.10:FF:000003">
    <property type="entry name" value="Aldose 1-epimerase"/>
    <property type="match status" value="1"/>
</dbReference>
<dbReference type="Gene3D" id="2.70.98.10">
    <property type="match status" value="1"/>
</dbReference>
<dbReference type="Pfam" id="PF01263">
    <property type="entry name" value="Aldose_epim"/>
    <property type="match status" value="1"/>
</dbReference>
<keyword evidence="6" id="KW-0963">Cytoplasm</keyword>
<dbReference type="AlphaFoldDB" id="A0A839GKC6"/>
<evidence type="ECO:0000313" key="16">
    <source>
        <dbReference type="Proteomes" id="UP000563094"/>
    </source>
</evidence>
<dbReference type="GO" id="GO:0006006">
    <property type="term" value="P:glucose metabolic process"/>
    <property type="evidence" value="ECO:0007669"/>
    <property type="project" value="TreeGrafter"/>
</dbReference>
<sequence length="349" mass="38222">MHIKRETFGKTKDGIEVQLYTLQNEKGMQVSVTNYGAIVTSVLAPDKDGKLEDVVLGFPSLDGYTNEAYQKSHPYFGAVVGRYGNRIAKGKFALNGKEYSLATNNAPNHLHGGNIGFDQVVWGVEELPEQNGVQFTYLSPDGEEGYPGTLLVSVTYSLTEENELVLTYKATTDQATPVNLTHHSYFNLTGEAEDILGHGLTLNADQYTVVNDTLIPTGELRNVTGTPFDFTTAHSIGERISQVEGGGYDHNFVLRKTEGALALAATVVEPQSGRIMEVFTTEPGVQFYSGNFLDGTLTGKKGQPITKRMGFCLETQHFPDSPNQPTFPNTVLEPGQVYRQTTVYKFSGK</sequence>
<dbReference type="GO" id="GO:0005737">
    <property type="term" value="C:cytoplasm"/>
    <property type="evidence" value="ECO:0007669"/>
    <property type="project" value="UniProtKB-SubCell"/>
</dbReference>
<dbReference type="PANTHER" id="PTHR10091:SF0">
    <property type="entry name" value="GALACTOSE MUTAROTASE"/>
    <property type="match status" value="1"/>
</dbReference>
<dbReference type="SUPFAM" id="SSF74650">
    <property type="entry name" value="Galactose mutarotase-like"/>
    <property type="match status" value="1"/>
</dbReference>
<comment type="catalytic activity">
    <reaction evidence="11">
        <text>alpha-D-glucose = beta-D-glucose</text>
        <dbReference type="Rhea" id="RHEA:10264"/>
        <dbReference type="ChEBI" id="CHEBI:15903"/>
        <dbReference type="ChEBI" id="CHEBI:17925"/>
        <dbReference type="EC" id="5.1.3.3"/>
    </reaction>
</comment>
<dbReference type="InterPro" id="IPR008183">
    <property type="entry name" value="Aldose_1/G6P_1-epimerase"/>
</dbReference>
<name>A0A839GKC6_9BACT</name>
<dbReference type="GO" id="GO:0030246">
    <property type="term" value="F:carbohydrate binding"/>
    <property type="evidence" value="ECO:0007669"/>
    <property type="project" value="InterPro"/>
</dbReference>
<feature type="active site" description="Proton donor" evidence="12">
    <location>
        <position position="183"/>
    </location>
</feature>
<dbReference type="GO" id="GO:0004034">
    <property type="term" value="F:aldose 1-epimerase activity"/>
    <property type="evidence" value="ECO:0007669"/>
    <property type="project" value="UniProtKB-EC"/>
</dbReference>
<evidence type="ECO:0000256" key="7">
    <source>
        <dbReference type="ARBA" id="ARBA00022553"/>
    </source>
</evidence>
<evidence type="ECO:0000256" key="14">
    <source>
        <dbReference type="PIRSR" id="PIRSR005096-3"/>
    </source>
</evidence>
<comment type="subcellular location">
    <subcellularLocation>
        <location evidence="2">Cytoplasm</location>
    </subcellularLocation>
</comment>
<dbReference type="InterPro" id="IPR047215">
    <property type="entry name" value="Galactose_mutarotase-like"/>
</dbReference>
<evidence type="ECO:0000256" key="10">
    <source>
        <dbReference type="ARBA" id="ARBA00023277"/>
    </source>
</evidence>
<dbReference type="CDD" id="cd09019">
    <property type="entry name" value="galactose_mutarotase_like"/>
    <property type="match status" value="1"/>
</dbReference>
<keyword evidence="8" id="KW-0106">Calcium</keyword>
<keyword evidence="16" id="KW-1185">Reference proteome</keyword>
<feature type="binding site" evidence="14">
    <location>
        <begin position="183"/>
        <end position="185"/>
    </location>
    <ligand>
        <name>beta-D-galactose</name>
        <dbReference type="ChEBI" id="CHEBI:27667"/>
    </ligand>
</feature>
<keyword evidence="7" id="KW-0597">Phosphoprotein</keyword>
<keyword evidence="9 11" id="KW-0413">Isomerase</keyword>
<keyword evidence="10 11" id="KW-0119">Carbohydrate metabolism</keyword>
<evidence type="ECO:0000256" key="6">
    <source>
        <dbReference type="ARBA" id="ARBA00022490"/>
    </source>
</evidence>
<comment type="subunit">
    <text evidence="5">Monomer.</text>
</comment>
<evidence type="ECO:0000256" key="2">
    <source>
        <dbReference type="ARBA" id="ARBA00004496"/>
    </source>
</evidence>
<dbReference type="PANTHER" id="PTHR10091">
    <property type="entry name" value="ALDOSE-1-EPIMERASE"/>
    <property type="match status" value="1"/>
</dbReference>